<dbReference type="SUPFAM" id="SSF82549">
    <property type="entry name" value="DAK1/DegV-like"/>
    <property type="match status" value="1"/>
</dbReference>
<keyword evidence="1" id="KW-0446">Lipid-binding</keyword>
<dbReference type="Gene3D" id="3.40.50.10170">
    <property type="match status" value="1"/>
</dbReference>
<dbReference type="Proteomes" id="UP000050430">
    <property type="component" value="Unassembled WGS sequence"/>
</dbReference>
<evidence type="ECO:0000313" key="2">
    <source>
        <dbReference type="EMBL" id="KPL72834.1"/>
    </source>
</evidence>
<dbReference type="InterPro" id="IPR003797">
    <property type="entry name" value="DegV"/>
</dbReference>
<dbReference type="InterPro" id="IPR050270">
    <property type="entry name" value="DegV_domain_contain"/>
</dbReference>
<dbReference type="Pfam" id="PF02645">
    <property type="entry name" value="DegV"/>
    <property type="match status" value="1"/>
</dbReference>
<dbReference type="GO" id="GO:0008289">
    <property type="term" value="F:lipid binding"/>
    <property type="evidence" value="ECO:0007669"/>
    <property type="project" value="UniProtKB-KW"/>
</dbReference>
<evidence type="ECO:0000313" key="3">
    <source>
        <dbReference type="Proteomes" id="UP000050430"/>
    </source>
</evidence>
<dbReference type="Gene3D" id="3.30.1180.10">
    <property type="match status" value="1"/>
</dbReference>
<dbReference type="InterPro" id="IPR043168">
    <property type="entry name" value="DegV_C"/>
</dbReference>
<protein>
    <recommendedName>
        <fullName evidence="4">DegV family protein</fullName>
    </recommendedName>
</protein>
<comment type="caution">
    <text evidence="2">The sequence shown here is derived from an EMBL/GenBank/DDBJ whole genome shotgun (WGS) entry which is preliminary data.</text>
</comment>
<accession>A0A0N8GLL5</accession>
<dbReference type="NCBIfam" id="TIGR00762">
    <property type="entry name" value="DegV"/>
    <property type="match status" value="1"/>
</dbReference>
<evidence type="ECO:0000256" key="1">
    <source>
        <dbReference type="ARBA" id="ARBA00023121"/>
    </source>
</evidence>
<sequence length="285" mass="31638">MSIAIVTDSACDLPQNLVDENHITVVPMYVNIGTKSFRDGVDITREEFYKNLPRYNPFPQTATPSPFDFIKVYKNLAEKGATEILSIHLSPTLSGVMSSAIQAAREFTSIPVTVFDSKQLSLGIGFQALNAAKSAARGFSMQQIIKELENQILNTFSFAALGTLDFLKRSGRMNKTVYMMGNLLSITPILHMHNGVPASDRVLTRRRAFLRMRTYLEKMPKIKIAALMHTHAIQEAQQFWEEVKDILPFGPKLSVEINPVIGAHIGPGAVGLVCITEESPSIMPW</sequence>
<name>A0A0N8GLL5_9CHLR</name>
<gene>
    <name evidence="2" type="ORF">ADM99_07180</name>
</gene>
<dbReference type="STRING" id="229920.ADM99_07180"/>
<dbReference type="AlphaFoldDB" id="A0A0N8GLL5"/>
<dbReference type="PROSITE" id="PS51482">
    <property type="entry name" value="DEGV"/>
    <property type="match status" value="1"/>
</dbReference>
<dbReference type="RefSeq" id="WP_062421053.1">
    <property type="nucleotide sequence ID" value="NZ_BBYA01000008.1"/>
</dbReference>
<keyword evidence="3" id="KW-1185">Reference proteome</keyword>
<dbReference type="EMBL" id="LGCK01000007">
    <property type="protein sequence ID" value="KPL72834.1"/>
    <property type="molecule type" value="Genomic_DNA"/>
</dbReference>
<proteinExistence type="predicted"/>
<organism evidence="2 3">
    <name type="scientific">Leptolinea tardivitalis</name>
    <dbReference type="NCBI Taxonomy" id="229920"/>
    <lineage>
        <taxon>Bacteria</taxon>
        <taxon>Bacillati</taxon>
        <taxon>Chloroflexota</taxon>
        <taxon>Anaerolineae</taxon>
        <taxon>Anaerolineales</taxon>
        <taxon>Anaerolineaceae</taxon>
        <taxon>Leptolinea</taxon>
    </lineage>
</organism>
<dbReference type="OrthoDB" id="9780660at2"/>
<dbReference type="PANTHER" id="PTHR33434:SF2">
    <property type="entry name" value="FATTY ACID-BINDING PROTEIN TM_1468"/>
    <property type="match status" value="1"/>
</dbReference>
<dbReference type="PANTHER" id="PTHR33434">
    <property type="entry name" value="DEGV DOMAIN-CONTAINING PROTEIN DR_1986-RELATED"/>
    <property type="match status" value="1"/>
</dbReference>
<reference evidence="2 3" key="1">
    <citation type="submission" date="2015-07" db="EMBL/GenBank/DDBJ databases">
        <title>Genome sequence of Leptolinea tardivitalis DSM 16556.</title>
        <authorList>
            <person name="Hemp J."/>
            <person name="Ward L.M."/>
            <person name="Pace L.A."/>
            <person name="Fischer W.W."/>
        </authorList>
    </citation>
    <scope>NUCLEOTIDE SEQUENCE [LARGE SCALE GENOMIC DNA]</scope>
    <source>
        <strain evidence="2 3">YMTK-2</strain>
    </source>
</reference>
<evidence type="ECO:0008006" key="4">
    <source>
        <dbReference type="Google" id="ProtNLM"/>
    </source>
</evidence>